<feature type="domain" description="Transcription regulator AsnC/Lrp ligand binding" evidence="4">
    <location>
        <begin position="256"/>
        <end position="306"/>
    </location>
</feature>
<dbReference type="Pfam" id="PF13404">
    <property type="entry name" value="HTH_AsnC-type"/>
    <property type="match status" value="1"/>
</dbReference>
<protein>
    <submittedName>
        <fullName evidence="6">DNA-binding transcriptional regulator, Lrp family</fullName>
    </submittedName>
</protein>
<sequence>MQRTSNTVVFVQDSSKVDETDLSLIHALQINPRVTWTRLGGVLDVDPSTLTRRWRRLTREGLAWFSCYPRRNPAWTGHGWQANAFVEVETVPGNRRAVTEDLARLSNVWNIDATSGRRDLMLTVSAGSVMALDEEVMTSIATIPGVRATRTHFFRRILREGGSWRLDALSPDQQRALKPAGGQGKSRPGERDLALLRMLGPNARLPASEAAQRLGCSTATASRWIERLLASDYVSARCEVAHYLAGWQVAATLWLDVPQRELTTVAAAIASLPEIRLCATIGSEANLVAQVWLHRLEDLDEFEEQLATDFSGTRVLDRWITPRFAKRMGHTLRADGRRKDFVPFFAEREPA</sequence>
<dbReference type="InterPro" id="IPR036388">
    <property type="entry name" value="WH-like_DNA-bd_sf"/>
</dbReference>
<evidence type="ECO:0000259" key="5">
    <source>
        <dbReference type="Pfam" id="PF13404"/>
    </source>
</evidence>
<dbReference type="GO" id="GO:0043565">
    <property type="term" value="F:sequence-specific DNA binding"/>
    <property type="evidence" value="ECO:0007669"/>
    <property type="project" value="InterPro"/>
</dbReference>
<gene>
    <name evidence="6" type="ORF">SAMN05660874_02993</name>
</gene>
<keyword evidence="1" id="KW-0805">Transcription regulation</keyword>
<feature type="domain" description="HTH asnC-type" evidence="5">
    <location>
        <begin position="18"/>
        <end position="57"/>
    </location>
</feature>
<dbReference type="Proteomes" id="UP000198852">
    <property type="component" value="Unassembled WGS sequence"/>
</dbReference>
<dbReference type="GO" id="GO:0005829">
    <property type="term" value="C:cytosol"/>
    <property type="evidence" value="ECO:0007669"/>
    <property type="project" value="TreeGrafter"/>
</dbReference>
<dbReference type="InterPro" id="IPR011008">
    <property type="entry name" value="Dimeric_a/b-barrel"/>
</dbReference>
<dbReference type="SMART" id="SM00344">
    <property type="entry name" value="HTH_ASNC"/>
    <property type="match status" value="2"/>
</dbReference>
<feature type="domain" description="Transcription regulator AsnC/Lrp ligand binding" evidence="4">
    <location>
        <begin position="86"/>
        <end position="153"/>
    </location>
</feature>
<dbReference type="Pfam" id="PF01037">
    <property type="entry name" value="AsnC_trans_reg"/>
    <property type="match status" value="2"/>
</dbReference>
<dbReference type="AlphaFoldDB" id="A0A1I6S8P4"/>
<dbReference type="EMBL" id="FOZX01000004">
    <property type="protein sequence ID" value="SFS73331.1"/>
    <property type="molecule type" value="Genomic_DNA"/>
</dbReference>
<dbReference type="OrthoDB" id="4050641at2"/>
<organism evidence="6 7">
    <name type="scientific">Saccharopolyspora flava</name>
    <dbReference type="NCBI Taxonomy" id="95161"/>
    <lineage>
        <taxon>Bacteria</taxon>
        <taxon>Bacillati</taxon>
        <taxon>Actinomycetota</taxon>
        <taxon>Actinomycetes</taxon>
        <taxon>Pseudonocardiales</taxon>
        <taxon>Pseudonocardiaceae</taxon>
        <taxon>Saccharopolyspora</taxon>
    </lineage>
</organism>
<evidence type="ECO:0000313" key="7">
    <source>
        <dbReference type="Proteomes" id="UP000198852"/>
    </source>
</evidence>
<dbReference type="InterPro" id="IPR019888">
    <property type="entry name" value="Tscrpt_reg_AsnC-like"/>
</dbReference>
<dbReference type="Gene3D" id="3.30.70.920">
    <property type="match status" value="2"/>
</dbReference>
<evidence type="ECO:0000256" key="1">
    <source>
        <dbReference type="ARBA" id="ARBA00023015"/>
    </source>
</evidence>
<dbReference type="Gene3D" id="1.10.10.10">
    <property type="entry name" value="Winged helix-like DNA-binding domain superfamily/Winged helix DNA-binding domain"/>
    <property type="match status" value="2"/>
</dbReference>
<accession>A0A1I6S8P4</accession>
<dbReference type="PANTHER" id="PTHR30154">
    <property type="entry name" value="LEUCINE-RESPONSIVE REGULATORY PROTEIN"/>
    <property type="match status" value="1"/>
</dbReference>
<dbReference type="InterPro" id="IPR000485">
    <property type="entry name" value="AsnC-type_HTH_dom"/>
</dbReference>
<evidence type="ECO:0000256" key="2">
    <source>
        <dbReference type="ARBA" id="ARBA00023125"/>
    </source>
</evidence>
<dbReference type="InterPro" id="IPR036390">
    <property type="entry name" value="WH_DNA-bd_sf"/>
</dbReference>
<dbReference type="InterPro" id="IPR019887">
    <property type="entry name" value="Tscrpt_reg_AsnC/Lrp_C"/>
</dbReference>
<dbReference type="SUPFAM" id="SSF46785">
    <property type="entry name" value="Winged helix' DNA-binding domain"/>
    <property type="match status" value="2"/>
</dbReference>
<keyword evidence="7" id="KW-1185">Reference proteome</keyword>
<reference evidence="7" key="1">
    <citation type="submission" date="2016-10" db="EMBL/GenBank/DDBJ databases">
        <authorList>
            <person name="Varghese N."/>
            <person name="Submissions S."/>
        </authorList>
    </citation>
    <scope>NUCLEOTIDE SEQUENCE [LARGE SCALE GENOMIC DNA]</scope>
    <source>
        <strain evidence="7">DSM 44771</strain>
    </source>
</reference>
<dbReference type="STRING" id="95161.SAMN05660874_02993"/>
<proteinExistence type="predicted"/>
<dbReference type="SUPFAM" id="SSF54909">
    <property type="entry name" value="Dimeric alpha+beta barrel"/>
    <property type="match status" value="2"/>
</dbReference>
<evidence type="ECO:0000313" key="6">
    <source>
        <dbReference type="EMBL" id="SFS73331.1"/>
    </source>
</evidence>
<dbReference type="GO" id="GO:0043200">
    <property type="term" value="P:response to amino acid"/>
    <property type="evidence" value="ECO:0007669"/>
    <property type="project" value="TreeGrafter"/>
</dbReference>
<evidence type="ECO:0000259" key="4">
    <source>
        <dbReference type="Pfam" id="PF01037"/>
    </source>
</evidence>
<dbReference type="PANTHER" id="PTHR30154:SF34">
    <property type="entry name" value="TRANSCRIPTIONAL REGULATOR AZLB"/>
    <property type="match status" value="1"/>
</dbReference>
<keyword evidence="3" id="KW-0804">Transcription</keyword>
<name>A0A1I6S8P4_9PSEU</name>
<keyword evidence="2 6" id="KW-0238">DNA-binding</keyword>
<evidence type="ECO:0000256" key="3">
    <source>
        <dbReference type="ARBA" id="ARBA00023163"/>
    </source>
</evidence>